<evidence type="ECO:0000256" key="2">
    <source>
        <dbReference type="ARBA" id="ARBA00022695"/>
    </source>
</evidence>
<dbReference type="GO" id="GO:0051302">
    <property type="term" value="P:regulation of cell division"/>
    <property type="evidence" value="ECO:0007669"/>
    <property type="project" value="TreeGrafter"/>
</dbReference>
<dbReference type="RefSeq" id="WP_090340160.1">
    <property type="nucleotide sequence ID" value="NZ_FNXY01000009.1"/>
</dbReference>
<dbReference type="FunFam" id="1.10.3290.10:FF:000002">
    <property type="entry name" value="Protein adenylyltransferase NmFic"/>
    <property type="match status" value="1"/>
</dbReference>
<name>A0A1H6ZY51_9BACT</name>
<reference evidence="9 10" key="1">
    <citation type="submission" date="2016-10" db="EMBL/GenBank/DDBJ databases">
        <authorList>
            <person name="de Groot N.N."/>
        </authorList>
    </citation>
    <scope>NUCLEOTIDE SEQUENCE [LARGE SCALE GENOMIC DNA]</scope>
    <source>
        <strain evidence="9 10">DSM 19938</strain>
    </source>
</reference>
<organism evidence="9 10">
    <name type="scientific">Dyadobacter koreensis</name>
    <dbReference type="NCBI Taxonomy" id="408657"/>
    <lineage>
        <taxon>Bacteria</taxon>
        <taxon>Pseudomonadati</taxon>
        <taxon>Bacteroidota</taxon>
        <taxon>Cytophagia</taxon>
        <taxon>Cytophagales</taxon>
        <taxon>Spirosomataceae</taxon>
        <taxon>Dyadobacter</taxon>
    </lineage>
</organism>
<dbReference type="GO" id="GO:0005524">
    <property type="term" value="F:ATP binding"/>
    <property type="evidence" value="ECO:0007669"/>
    <property type="project" value="UniProtKB-KW"/>
</dbReference>
<dbReference type="InterPro" id="IPR003812">
    <property type="entry name" value="Fido"/>
</dbReference>
<keyword evidence="3" id="KW-0547">Nucleotide-binding</keyword>
<dbReference type="InterPro" id="IPR036597">
    <property type="entry name" value="Fido-like_dom_sf"/>
</dbReference>
<dbReference type="SUPFAM" id="SSF140931">
    <property type="entry name" value="Fic-like"/>
    <property type="match status" value="1"/>
</dbReference>
<dbReference type="EMBL" id="FNXY01000009">
    <property type="protein sequence ID" value="SEJ54520.1"/>
    <property type="molecule type" value="Genomic_DNA"/>
</dbReference>
<protein>
    <recommendedName>
        <fullName evidence="5">protein adenylyltransferase</fullName>
        <ecNumber evidence="5">2.7.7.108</ecNumber>
    </recommendedName>
</protein>
<proteinExistence type="predicted"/>
<evidence type="ECO:0000256" key="5">
    <source>
        <dbReference type="ARBA" id="ARBA00034531"/>
    </source>
</evidence>
<evidence type="ECO:0000256" key="1">
    <source>
        <dbReference type="ARBA" id="ARBA00022679"/>
    </source>
</evidence>
<evidence type="ECO:0000256" key="7">
    <source>
        <dbReference type="ARBA" id="ARBA00048696"/>
    </source>
</evidence>
<dbReference type="EC" id="2.7.7.108" evidence="5"/>
<evidence type="ECO:0000259" key="8">
    <source>
        <dbReference type="PROSITE" id="PS51459"/>
    </source>
</evidence>
<dbReference type="STRING" id="408657.SAMN04487995_5205"/>
<dbReference type="OrthoDB" id="9813719at2"/>
<dbReference type="PANTHER" id="PTHR39560:SF1">
    <property type="entry name" value="PROTEIN ADENYLYLTRANSFERASE FIC-RELATED"/>
    <property type="match status" value="1"/>
</dbReference>
<dbReference type="PANTHER" id="PTHR39560">
    <property type="entry name" value="PROTEIN ADENYLYLTRANSFERASE FIC-RELATED"/>
    <property type="match status" value="1"/>
</dbReference>
<dbReference type="GO" id="GO:0070733">
    <property type="term" value="F:AMPylase activity"/>
    <property type="evidence" value="ECO:0007669"/>
    <property type="project" value="UniProtKB-EC"/>
</dbReference>
<comment type="catalytic activity">
    <reaction evidence="7">
        <text>L-tyrosyl-[protein] + ATP = O-(5'-adenylyl)-L-tyrosyl-[protein] + diphosphate</text>
        <dbReference type="Rhea" id="RHEA:54288"/>
        <dbReference type="Rhea" id="RHEA-COMP:10136"/>
        <dbReference type="Rhea" id="RHEA-COMP:13846"/>
        <dbReference type="ChEBI" id="CHEBI:30616"/>
        <dbReference type="ChEBI" id="CHEBI:33019"/>
        <dbReference type="ChEBI" id="CHEBI:46858"/>
        <dbReference type="ChEBI" id="CHEBI:83624"/>
        <dbReference type="EC" id="2.7.7.108"/>
    </reaction>
</comment>
<keyword evidence="4" id="KW-0067">ATP-binding</keyword>
<keyword evidence="2" id="KW-0548">Nucleotidyltransferase</keyword>
<keyword evidence="1" id="KW-0808">Transferase</keyword>
<accession>A0A1H6ZY51</accession>
<dbReference type="Gene3D" id="1.10.3290.10">
    <property type="entry name" value="Fido-like domain"/>
    <property type="match status" value="1"/>
</dbReference>
<dbReference type="AlphaFoldDB" id="A0A1H6ZY51"/>
<evidence type="ECO:0000313" key="9">
    <source>
        <dbReference type="EMBL" id="SEJ54520.1"/>
    </source>
</evidence>
<dbReference type="PROSITE" id="PS51459">
    <property type="entry name" value="FIDO"/>
    <property type="match status" value="1"/>
</dbReference>
<keyword evidence="10" id="KW-1185">Reference proteome</keyword>
<evidence type="ECO:0000256" key="3">
    <source>
        <dbReference type="ARBA" id="ARBA00022741"/>
    </source>
</evidence>
<comment type="catalytic activity">
    <reaction evidence="6">
        <text>L-threonyl-[protein] + ATP = 3-O-(5'-adenylyl)-L-threonyl-[protein] + diphosphate</text>
        <dbReference type="Rhea" id="RHEA:54292"/>
        <dbReference type="Rhea" id="RHEA-COMP:11060"/>
        <dbReference type="Rhea" id="RHEA-COMP:13847"/>
        <dbReference type="ChEBI" id="CHEBI:30013"/>
        <dbReference type="ChEBI" id="CHEBI:30616"/>
        <dbReference type="ChEBI" id="CHEBI:33019"/>
        <dbReference type="ChEBI" id="CHEBI:138113"/>
        <dbReference type="EC" id="2.7.7.108"/>
    </reaction>
</comment>
<dbReference type="Proteomes" id="UP000199532">
    <property type="component" value="Unassembled WGS sequence"/>
</dbReference>
<evidence type="ECO:0000256" key="4">
    <source>
        <dbReference type="ARBA" id="ARBA00022840"/>
    </source>
</evidence>
<feature type="domain" description="Fido" evidence="8">
    <location>
        <begin position="27"/>
        <end position="158"/>
    </location>
</feature>
<evidence type="ECO:0000313" key="10">
    <source>
        <dbReference type="Proteomes" id="UP000199532"/>
    </source>
</evidence>
<evidence type="ECO:0000256" key="6">
    <source>
        <dbReference type="ARBA" id="ARBA00047939"/>
    </source>
</evidence>
<gene>
    <name evidence="9" type="ORF">SAMN04487995_5205</name>
</gene>
<dbReference type="Pfam" id="PF02661">
    <property type="entry name" value="Fic"/>
    <property type="match status" value="1"/>
</dbReference>
<sequence>MKNIDKKSLENAFHLFESGDIDNIKTGTTEGLQQIHNYLFEGLYDFSGKIRTQNISKGGFRFVSALYLNEILVKIESMPENTFEEIISKYVEMNIAHPFMEGNGRTMRIWLDLILKKNLKKVVNWQFVDKTLYLQAMERSPINDLELRTLLFANLTDEIDNREIIFKGIEQSYYYEGYRKEDDDI</sequence>
<dbReference type="NCBIfam" id="NF046029">
    <property type="entry name" value="ProtAdlyltaseNmFic"/>
    <property type="match status" value="1"/>
</dbReference>